<protein>
    <submittedName>
        <fullName evidence="6">Glucose-inhibited division protein a-like protein</fullName>
    </submittedName>
</protein>
<dbReference type="Gene3D" id="1.10.150.570">
    <property type="entry name" value="GidA associated domain, C-terminal subdomain"/>
    <property type="match status" value="1"/>
</dbReference>
<accession>A0A976M6L8</accession>
<dbReference type="Gene3D" id="3.50.50.60">
    <property type="entry name" value="FAD/NAD(P)-binding domain"/>
    <property type="match status" value="1"/>
</dbReference>
<dbReference type="AlphaFoldDB" id="A0A976M6L8"/>
<evidence type="ECO:0000313" key="7">
    <source>
        <dbReference type="Proteomes" id="UP000244803"/>
    </source>
</evidence>
<dbReference type="EMBL" id="CP056067">
    <property type="protein sequence ID" value="UKJ89445.2"/>
    <property type="molecule type" value="Genomic_DNA"/>
</dbReference>
<evidence type="ECO:0000259" key="5">
    <source>
        <dbReference type="SMART" id="SM01228"/>
    </source>
</evidence>
<dbReference type="OrthoDB" id="3329at2759"/>
<name>A0A976M6L8_THEOR</name>
<proteinExistence type="predicted"/>
<dbReference type="InterPro" id="IPR026904">
    <property type="entry name" value="MnmG_C"/>
</dbReference>
<comment type="cofactor">
    <cofactor evidence="1">
        <name>FAD</name>
        <dbReference type="ChEBI" id="CHEBI:57692"/>
    </cofactor>
</comment>
<keyword evidence="2" id="KW-0285">Flavoprotein</keyword>
<evidence type="ECO:0000313" key="6">
    <source>
        <dbReference type="EMBL" id="UKJ89445.2"/>
    </source>
</evidence>
<dbReference type="Pfam" id="PF01134">
    <property type="entry name" value="GIDA"/>
    <property type="match status" value="1"/>
</dbReference>
<dbReference type="GO" id="GO:0030488">
    <property type="term" value="P:tRNA methylation"/>
    <property type="evidence" value="ECO:0007669"/>
    <property type="project" value="TreeGrafter"/>
</dbReference>
<dbReference type="SMART" id="SM01228">
    <property type="entry name" value="GIDA_assoc_3"/>
    <property type="match status" value="1"/>
</dbReference>
<evidence type="ECO:0000256" key="1">
    <source>
        <dbReference type="ARBA" id="ARBA00001974"/>
    </source>
</evidence>
<keyword evidence="3" id="KW-0274">FAD</keyword>
<dbReference type="Proteomes" id="UP000244803">
    <property type="component" value="Chromosome 4"/>
</dbReference>
<dbReference type="GO" id="GO:0050660">
    <property type="term" value="F:flavin adenine dinucleotide binding"/>
    <property type="evidence" value="ECO:0007669"/>
    <property type="project" value="InterPro"/>
</dbReference>
<sequence>MYVFKIIANGSIICIIALSKLICTFKIATPPLQAFDVIVVGGGHAGTEAATAAARIGAKTLLITPKLSSIGELSCNPSIGGIGKGNLVCEIDALDGIMGKCADLSAISFRCLNRSKGPAVVGPRAQIDRDLYKLHIRELLKDYKNLWFLEGLVDDVILEPSSEGSSVTNRNDIKDEPLDNTEEQLKVNGVKLKGGKEISSKTVILTTGTFLRGRCHISKKTNQGGRIDRITGEFESSSEGLANLFNKLKIATKRFKTGYEEAGALGIIAGINAALKSLNRDEHFILNRDEGYLGILIDDLVRKGINEPYRMFTSRSEYRLQNRVDNGDLRMLVKGVKHGVLKDKRRIELMKVKYRKSIELISLLKSLSSSRSYWGLKDDIQGRTAWDMLKAGKKYEEIKTQVEELLKSIKENEFEEFYRKYEKYQREELPLSNLETEAINYLFAINTDDADANNSTFDETEESMERNLEKLDDDKADLKISGACRVARTHELIELINSVNNHIIAFVEAQAKYSSFVRRYRSQYHRAATGRKIYIHPDIKYNRDNFKFMSHEEIEILTKKRPETIQEAMELPGVTPATVVHLMNYMIKSN</sequence>
<feature type="coiled-coil region" evidence="4">
    <location>
        <begin position="395"/>
        <end position="427"/>
    </location>
</feature>
<dbReference type="PANTHER" id="PTHR11806">
    <property type="entry name" value="GLUCOSE INHIBITED DIVISION PROTEIN A"/>
    <property type="match status" value="1"/>
</dbReference>
<organism evidence="6 7">
    <name type="scientific">Theileria orientalis</name>
    <dbReference type="NCBI Taxonomy" id="68886"/>
    <lineage>
        <taxon>Eukaryota</taxon>
        <taxon>Sar</taxon>
        <taxon>Alveolata</taxon>
        <taxon>Apicomplexa</taxon>
        <taxon>Aconoidasida</taxon>
        <taxon>Piroplasmida</taxon>
        <taxon>Theileriidae</taxon>
        <taxon>Theileria</taxon>
    </lineage>
</organism>
<dbReference type="GO" id="GO:0002098">
    <property type="term" value="P:tRNA wobble uridine modification"/>
    <property type="evidence" value="ECO:0007669"/>
    <property type="project" value="TreeGrafter"/>
</dbReference>
<dbReference type="InterPro" id="IPR044920">
    <property type="entry name" value="MnmG_C_subdom_sf"/>
</dbReference>
<evidence type="ECO:0000256" key="3">
    <source>
        <dbReference type="ARBA" id="ARBA00022827"/>
    </source>
</evidence>
<feature type="domain" description="tRNA uridine 5-carboxymethylaminomethyl modification enzyme C-terminal subdomain" evidence="5">
    <location>
        <begin position="511"/>
        <end position="584"/>
    </location>
</feature>
<dbReference type="PANTHER" id="PTHR11806:SF0">
    <property type="entry name" value="PROTEIN MTO1 HOMOLOG, MITOCHONDRIAL"/>
    <property type="match status" value="1"/>
</dbReference>
<dbReference type="InterPro" id="IPR047001">
    <property type="entry name" value="MnmG_C_subdom"/>
</dbReference>
<dbReference type="InterPro" id="IPR002218">
    <property type="entry name" value="MnmG-rel"/>
</dbReference>
<dbReference type="Pfam" id="PF13932">
    <property type="entry name" value="SAM_GIDA_C"/>
    <property type="match status" value="1"/>
</dbReference>
<gene>
    <name evidence="6" type="ORF">MACJ_002696</name>
</gene>
<dbReference type="InterPro" id="IPR040131">
    <property type="entry name" value="MnmG_N"/>
</dbReference>
<evidence type="ECO:0000256" key="4">
    <source>
        <dbReference type="SAM" id="Coils"/>
    </source>
</evidence>
<evidence type="ECO:0000256" key="2">
    <source>
        <dbReference type="ARBA" id="ARBA00022630"/>
    </source>
</evidence>
<keyword evidence="4" id="KW-0175">Coiled coil</keyword>
<dbReference type="SUPFAM" id="SSF51905">
    <property type="entry name" value="FAD/NAD(P)-binding domain"/>
    <property type="match status" value="1"/>
</dbReference>
<reference evidence="6" key="1">
    <citation type="submission" date="2022-07" db="EMBL/GenBank/DDBJ databases">
        <title>Evaluation of T. orientalis genome assembly methods using nanopore sequencing and analysis of variation between genomes.</title>
        <authorList>
            <person name="Yam J."/>
            <person name="Micallef M.L."/>
            <person name="Liu M."/>
            <person name="Djordjevic S.P."/>
            <person name="Bogema D.R."/>
            <person name="Jenkins C."/>
        </authorList>
    </citation>
    <scope>NUCLEOTIDE SEQUENCE</scope>
    <source>
        <strain evidence="6">Fish Creek</strain>
    </source>
</reference>
<dbReference type="InterPro" id="IPR036188">
    <property type="entry name" value="FAD/NAD-bd_sf"/>
</dbReference>